<dbReference type="EMBL" id="CP130953">
    <property type="protein sequence ID" value="WLF51143.1"/>
    <property type="molecule type" value="Genomic_DNA"/>
</dbReference>
<keyword evidence="3" id="KW-1185">Reference proteome</keyword>
<gene>
    <name evidence="1" type="ORF">O4328_06760</name>
    <name evidence="2" type="ORF">Q5707_35590</name>
</gene>
<organism evidence="2 4">
    <name type="scientific">Rhodococcus opacus</name>
    <name type="common">Nocardia opaca</name>
    <dbReference type="NCBI Taxonomy" id="37919"/>
    <lineage>
        <taxon>Bacteria</taxon>
        <taxon>Bacillati</taxon>
        <taxon>Actinomycetota</taxon>
        <taxon>Actinomycetes</taxon>
        <taxon>Mycobacteriales</taxon>
        <taxon>Nocardiaceae</taxon>
        <taxon>Rhodococcus</taxon>
    </lineage>
</organism>
<dbReference type="AlphaFoldDB" id="A0AAX3YSN5"/>
<sequence>MSVVARVFTPPLRELYALLVRVGVIEIIERTSLLPPAAEDVDGTVREGQCVVVVTCGVE</sequence>
<evidence type="ECO:0000313" key="4">
    <source>
        <dbReference type="Proteomes" id="UP001231166"/>
    </source>
</evidence>
<dbReference type="RefSeq" id="WP_265147592.1">
    <property type="nucleotide sequence ID" value="NZ_CP110469.1"/>
</dbReference>
<reference evidence="2" key="2">
    <citation type="submission" date="2023-07" db="EMBL/GenBank/DDBJ databases">
        <title>Genomic analysis of Rhodococcus opacus VOC-14 with glycol ethers degradation activity.</title>
        <authorList>
            <person name="Narkevich D.A."/>
            <person name="Hlushen A.M."/>
            <person name="Akhremchuk A.E."/>
            <person name="Sikolenko M.A."/>
            <person name="Valentovich L.N."/>
        </authorList>
    </citation>
    <scope>NUCLEOTIDE SEQUENCE</scope>
    <source>
        <strain evidence="2">VOC-14</strain>
    </source>
</reference>
<name>A0AAX3YSN5_RHOOP</name>
<protein>
    <submittedName>
        <fullName evidence="2">Rv1535 domain-containing protein</fullName>
    </submittedName>
</protein>
<evidence type="ECO:0000313" key="2">
    <source>
        <dbReference type="EMBL" id="WLF51143.1"/>
    </source>
</evidence>
<evidence type="ECO:0000313" key="1">
    <source>
        <dbReference type="EMBL" id="MCZ4583393.1"/>
    </source>
</evidence>
<dbReference type="NCBIfam" id="NF040653">
    <property type="entry name" value="Rv1535_dom"/>
    <property type="match status" value="1"/>
</dbReference>
<accession>A0AAX3YSN5</accession>
<dbReference type="Proteomes" id="UP001231166">
    <property type="component" value="Chromosome"/>
</dbReference>
<proteinExistence type="predicted"/>
<reference evidence="1" key="1">
    <citation type="submission" date="2022-12" db="EMBL/GenBank/DDBJ databases">
        <authorList>
            <person name="Krivoruchko A.V."/>
            <person name="Elkin A."/>
        </authorList>
    </citation>
    <scope>NUCLEOTIDE SEQUENCE</scope>
    <source>
        <strain evidence="1">IEGM 249</strain>
    </source>
</reference>
<evidence type="ECO:0000313" key="3">
    <source>
        <dbReference type="Proteomes" id="UP001066327"/>
    </source>
</evidence>
<dbReference type="EMBL" id="JAPWIS010000003">
    <property type="protein sequence ID" value="MCZ4583393.1"/>
    <property type="molecule type" value="Genomic_DNA"/>
</dbReference>
<dbReference type="Proteomes" id="UP001066327">
    <property type="component" value="Unassembled WGS sequence"/>
</dbReference>